<dbReference type="Proteomes" id="UP000000788">
    <property type="component" value="Chromosome"/>
</dbReference>
<dbReference type="GO" id="GO:0016020">
    <property type="term" value="C:membrane"/>
    <property type="evidence" value="ECO:0007669"/>
    <property type="project" value="GOC"/>
</dbReference>
<evidence type="ECO:0000313" key="3">
    <source>
        <dbReference type="Proteomes" id="UP000000788"/>
    </source>
</evidence>
<proteinExistence type="predicted"/>
<dbReference type="HOGENOM" id="CLU_023761_0_0_3"/>
<dbReference type="GO" id="GO:0005543">
    <property type="term" value="F:phospholipid binding"/>
    <property type="evidence" value="ECO:0007669"/>
    <property type="project" value="TreeGrafter"/>
</dbReference>
<keyword evidence="2" id="KW-0808">Transferase</keyword>
<evidence type="ECO:0000313" key="2">
    <source>
        <dbReference type="EMBL" id="ABX07998.1"/>
    </source>
</evidence>
<dbReference type="PANTHER" id="PTHR30372">
    <property type="entry name" value="LIPID-A-DISACCHARIDE SYNTHASE"/>
    <property type="match status" value="1"/>
</dbReference>
<dbReference type="InterPro" id="IPR003835">
    <property type="entry name" value="Glyco_trans_19"/>
</dbReference>
<organism evidence="2 3">
    <name type="scientific">Prochlorococcus marinus (strain MIT 9211)</name>
    <dbReference type="NCBI Taxonomy" id="93059"/>
    <lineage>
        <taxon>Bacteria</taxon>
        <taxon>Bacillati</taxon>
        <taxon>Cyanobacteriota</taxon>
        <taxon>Cyanophyceae</taxon>
        <taxon>Synechococcales</taxon>
        <taxon>Prochlorococcaceae</taxon>
        <taxon>Prochlorococcus</taxon>
    </lineage>
</organism>
<sequence length="406" mass="46017">MERLHSKLLMQPKAIDSKICIRLVLVPCPNATGNEHKVANQWHYFESISPAKHFWTLLVNPHKYSYWPKKGLVIFLGGDQFWSVLLSARLRYLHLTYAEWIARWPFWNNRIAAMSEKIKQSLPKHLRKRCTVVGDLMADLTSQAKDINPLPNKQGEWVALLPGSKKAKLCVGIPFFLELADELSKLLPSCNFLLPIAPTTNIQELETFSNSRKNPIANNYQSGIKKIISLKNDQSLKVMITKAGTEITLIEEHPAHNALSQCDLALTTVGANTAELGALAVPMIVIIPTQHLNVMQAWDGFLGIIGRLPILKWFIGILISFWRLRKKGYMAWPNISANRLIVPERIGTLYPKDLAQEAFDWLQSPNRLEGQKEDLRSLRGQPGATKRMTKEIINLISKEFLSSSDE</sequence>
<dbReference type="EC" id="2.4.1.182" evidence="2"/>
<dbReference type="EMBL" id="CP000878">
    <property type="protein sequence ID" value="ABX07998.1"/>
    <property type="molecule type" value="Genomic_DNA"/>
</dbReference>
<keyword evidence="2" id="KW-0328">Glycosyltransferase</keyword>
<keyword evidence="1" id="KW-0812">Transmembrane</keyword>
<dbReference type="KEGG" id="pmj:P9211_00671"/>
<keyword evidence="3" id="KW-1185">Reference proteome</keyword>
<dbReference type="GO" id="GO:0009245">
    <property type="term" value="P:lipid A biosynthetic process"/>
    <property type="evidence" value="ECO:0007669"/>
    <property type="project" value="InterPro"/>
</dbReference>
<dbReference type="STRING" id="93059.P9211_00671"/>
<feature type="transmembrane region" description="Helical" evidence="1">
    <location>
        <begin position="300"/>
        <end position="322"/>
    </location>
</feature>
<gene>
    <name evidence="2" type="ordered locus">P9211_00671</name>
</gene>
<keyword evidence="1" id="KW-1133">Transmembrane helix</keyword>
<dbReference type="AlphaFoldDB" id="A9B9C1"/>
<name>A9B9C1_PROM4</name>
<reference evidence="2 3" key="1">
    <citation type="journal article" date="2007" name="PLoS Genet.">
        <title>Patterns and implications of gene gain and loss in the evolution of Prochlorococcus.</title>
        <authorList>
            <person name="Kettler G.C."/>
            <person name="Martiny A.C."/>
            <person name="Huang K."/>
            <person name="Zucker J."/>
            <person name="Coleman M.L."/>
            <person name="Rodrigue S."/>
            <person name="Chen F."/>
            <person name="Lapidus A."/>
            <person name="Ferriera S."/>
            <person name="Johnson J."/>
            <person name="Steglich C."/>
            <person name="Church G.M."/>
            <person name="Richardson P."/>
            <person name="Chisholm S.W."/>
        </authorList>
    </citation>
    <scope>NUCLEOTIDE SEQUENCE [LARGE SCALE GENOMIC DNA]</scope>
    <source>
        <strain evidence="3">MIT 9211</strain>
    </source>
</reference>
<evidence type="ECO:0000256" key="1">
    <source>
        <dbReference type="SAM" id="Phobius"/>
    </source>
</evidence>
<dbReference type="eggNOG" id="COG0763">
    <property type="taxonomic scope" value="Bacteria"/>
</dbReference>
<protein>
    <submittedName>
        <fullName evidence="2">Cyanobacteria-specific protein lipid A disaccharide synthetase-like protein</fullName>
        <ecNumber evidence="2">2.4.1.182</ecNumber>
    </submittedName>
</protein>
<keyword evidence="1" id="KW-0472">Membrane</keyword>
<dbReference type="PANTHER" id="PTHR30372:SF6">
    <property type="entry name" value="LIPID-A-DISACCHARIDE SYNTHASE"/>
    <property type="match status" value="1"/>
</dbReference>
<dbReference type="GO" id="GO:0008915">
    <property type="term" value="F:lipid-A-disaccharide synthase activity"/>
    <property type="evidence" value="ECO:0007669"/>
    <property type="project" value="UniProtKB-EC"/>
</dbReference>
<accession>A9B9C1</accession>